<reference evidence="2 3" key="1">
    <citation type="submission" date="2021-02" db="EMBL/GenBank/DDBJ databases">
        <title>Lysobacter arenosi sp. nov., isolated from soil of gangwondo yeongwol, south Korea.</title>
        <authorList>
            <person name="Kim K.R."/>
            <person name="Kim K.H."/>
            <person name="Jeon C.O."/>
        </authorList>
    </citation>
    <scope>NUCLEOTIDE SEQUENCE [LARGE SCALE GENOMIC DNA]</scope>
    <source>
        <strain evidence="2 3">R7</strain>
    </source>
</reference>
<feature type="domain" description="DUF4097" evidence="1">
    <location>
        <begin position="14"/>
        <end position="243"/>
    </location>
</feature>
<dbReference type="InterPro" id="IPR025164">
    <property type="entry name" value="Toastrack_DUF4097"/>
</dbReference>
<dbReference type="EMBL" id="CP071517">
    <property type="protein sequence ID" value="QSX76897.1"/>
    <property type="molecule type" value="Genomic_DNA"/>
</dbReference>
<accession>A0ABX7RFB9</accession>
<dbReference type="Pfam" id="PF13349">
    <property type="entry name" value="DUF4097"/>
    <property type="match status" value="1"/>
</dbReference>
<sequence>MEGSLGQGVEKLEIEGDGEHLTVRVKYPNRSGMGMFGGGDKSEPTDLRLTVPVRADLDIDVVSADVTVEGIASRELSIDSVSGEVTVAGAPTEASVDTVSGDLMLTLNSNRVRAESVSGDLTLRGRMNGEVDVETVSGRIDVAVLQNRLQRLSGSSVSGDIRVSTGLANNGRITIDTVSGDLELVMPRDLSANVRGESFSGDLTAPGAQVIRPKHGPGASFEHRYGGGDGDISLETFSGDATLQLD</sequence>
<protein>
    <submittedName>
        <fullName evidence="2">DUF4097 family beta strand repeat protein</fullName>
    </submittedName>
</protein>
<evidence type="ECO:0000313" key="2">
    <source>
        <dbReference type="EMBL" id="QSX76897.1"/>
    </source>
</evidence>
<keyword evidence="3" id="KW-1185">Reference proteome</keyword>
<name>A0ABX7RFB9_9GAMM</name>
<organism evidence="2 3">
    <name type="scientific">Lysobacter arenosi</name>
    <dbReference type="NCBI Taxonomy" id="2795387"/>
    <lineage>
        <taxon>Bacteria</taxon>
        <taxon>Pseudomonadati</taxon>
        <taxon>Pseudomonadota</taxon>
        <taxon>Gammaproteobacteria</taxon>
        <taxon>Lysobacterales</taxon>
        <taxon>Lysobacteraceae</taxon>
        <taxon>Lysobacter</taxon>
    </lineage>
</organism>
<evidence type="ECO:0000313" key="3">
    <source>
        <dbReference type="Proteomes" id="UP000663400"/>
    </source>
</evidence>
<evidence type="ECO:0000259" key="1">
    <source>
        <dbReference type="Pfam" id="PF13349"/>
    </source>
</evidence>
<gene>
    <name evidence="2" type="ORF">HIV01_017905</name>
</gene>
<dbReference type="Proteomes" id="UP000663400">
    <property type="component" value="Chromosome"/>
</dbReference>
<proteinExistence type="predicted"/>
<dbReference type="RefSeq" id="WP_207527173.1">
    <property type="nucleotide sequence ID" value="NZ_CP071517.1"/>
</dbReference>